<evidence type="ECO:0000313" key="5">
    <source>
        <dbReference type="RefSeq" id="XP_070312686.1"/>
    </source>
</evidence>
<dbReference type="RefSeq" id="XP_070312684.1">
    <property type="nucleotide sequence ID" value="XM_070456583.1"/>
</dbReference>
<dbReference type="RefSeq" id="XP_070312685.1">
    <property type="nucleotide sequence ID" value="XM_070456584.1"/>
</dbReference>
<reference evidence="2" key="1">
    <citation type="journal article" date="2022" name="J. Hered.">
        <title>A De Novo Chromosome-Level Genome Assembly of the White-Tailed Deer, Odocoileus Virginianus.</title>
        <authorList>
            <person name="London E.W."/>
            <person name="Roca A.L."/>
            <person name="Novakofski J.E."/>
            <person name="Mateus-Pinilla N.E."/>
        </authorList>
    </citation>
    <scope>NUCLEOTIDE SEQUENCE [LARGE SCALE GENOMIC DNA]</scope>
</reference>
<gene>
    <name evidence="3 4 5" type="primary">SMIM29</name>
</gene>
<sequence>MHIRAAPSSDQQGEGRARHAPALHASSGAQPPQGRPAGRREAARPSPRSPRLPPAAVAWALQPRLSPLPDWRLRQAGCLRPSDWLHPDTAAPPVSPGPLITRLLALPGPRSQTRAFLSGLQRREGRPVTLPTSECPLDHGTGVRLGESGAPLGTETGGSALNLRWKPRRTGVTDLGASACSHP</sequence>
<keyword evidence="2" id="KW-1185">Reference proteome</keyword>
<feature type="region of interest" description="Disordered" evidence="1">
    <location>
        <begin position="123"/>
        <end position="160"/>
    </location>
</feature>
<evidence type="ECO:0000313" key="3">
    <source>
        <dbReference type="RefSeq" id="XP_070312684.1"/>
    </source>
</evidence>
<feature type="compositionally biased region" description="Low complexity" evidence="1">
    <location>
        <begin position="27"/>
        <end position="36"/>
    </location>
</feature>
<feature type="region of interest" description="Disordered" evidence="1">
    <location>
        <begin position="1"/>
        <end position="55"/>
    </location>
</feature>
<accession>A0ABM4HAT8</accession>
<name>A0ABM4HAT8_ODOVR</name>
<dbReference type="Proteomes" id="UP001652640">
    <property type="component" value="Chromosome 27"/>
</dbReference>
<dbReference type="GeneID" id="110134312"/>
<proteinExistence type="predicted"/>
<reference evidence="3 4" key="2">
    <citation type="submission" date="2025-05" db="UniProtKB">
        <authorList>
            <consortium name="RefSeq"/>
        </authorList>
    </citation>
    <scope>IDENTIFICATION</scope>
    <source>
        <tissue evidence="3 4">Tongue muscle</tissue>
    </source>
</reference>
<evidence type="ECO:0000256" key="1">
    <source>
        <dbReference type="SAM" id="MobiDB-lite"/>
    </source>
</evidence>
<organism evidence="2 4">
    <name type="scientific">Odocoileus virginianus</name>
    <name type="common">White-tailed deer</name>
    <dbReference type="NCBI Taxonomy" id="9874"/>
    <lineage>
        <taxon>Eukaryota</taxon>
        <taxon>Metazoa</taxon>
        <taxon>Chordata</taxon>
        <taxon>Craniata</taxon>
        <taxon>Vertebrata</taxon>
        <taxon>Euteleostomi</taxon>
        <taxon>Mammalia</taxon>
        <taxon>Eutheria</taxon>
        <taxon>Laurasiatheria</taxon>
        <taxon>Artiodactyla</taxon>
        <taxon>Ruminantia</taxon>
        <taxon>Pecora</taxon>
        <taxon>Cervidae</taxon>
        <taxon>Odocoileinae</taxon>
        <taxon>Odocoileus</taxon>
    </lineage>
</organism>
<evidence type="ECO:0000313" key="2">
    <source>
        <dbReference type="Proteomes" id="UP001652640"/>
    </source>
</evidence>
<protein>
    <submittedName>
        <fullName evidence="3 4">Small integral membrane protein 29 isoform X1</fullName>
    </submittedName>
</protein>
<dbReference type="RefSeq" id="XP_070312686.1">
    <property type="nucleotide sequence ID" value="XM_070456585.1"/>
</dbReference>
<evidence type="ECO:0000313" key="4">
    <source>
        <dbReference type="RefSeq" id="XP_070312685.1"/>
    </source>
</evidence>